<keyword evidence="1" id="KW-0732">Signal</keyword>
<name>A0A2T0VBS4_9MICO</name>
<dbReference type="RefSeq" id="WP_106213367.1">
    <property type="nucleotide sequence ID" value="NZ_PVTL01000006.1"/>
</dbReference>
<dbReference type="AlphaFoldDB" id="A0A2T0VBS4"/>
<evidence type="ECO:0008006" key="4">
    <source>
        <dbReference type="Google" id="ProtNLM"/>
    </source>
</evidence>
<dbReference type="OrthoDB" id="5120044at2"/>
<protein>
    <recommendedName>
        <fullName evidence="4">Lipoprotein with Yx(FWY)xxD motif</fullName>
    </recommendedName>
</protein>
<dbReference type="PROSITE" id="PS51257">
    <property type="entry name" value="PROKAR_LIPOPROTEIN"/>
    <property type="match status" value="1"/>
</dbReference>
<comment type="caution">
    <text evidence="2">The sequence shown here is derived from an EMBL/GenBank/DDBJ whole genome shotgun (WGS) entry which is preliminary data.</text>
</comment>
<accession>A0A2T0VBS4</accession>
<dbReference type="Proteomes" id="UP000237983">
    <property type="component" value="Unassembled WGS sequence"/>
</dbReference>
<keyword evidence="3" id="KW-1185">Reference proteome</keyword>
<proteinExistence type="predicted"/>
<dbReference type="EMBL" id="PVTL01000006">
    <property type="protein sequence ID" value="PRY67635.1"/>
    <property type="molecule type" value="Genomic_DNA"/>
</dbReference>
<feature type="chain" id="PRO_5015498104" description="Lipoprotein with Yx(FWY)xxD motif" evidence="1">
    <location>
        <begin position="28"/>
        <end position="147"/>
    </location>
</feature>
<organism evidence="2 3">
    <name type="scientific">Glaciihabitans tibetensis</name>
    <dbReference type="NCBI Taxonomy" id="1266600"/>
    <lineage>
        <taxon>Bacteria</taxon>
        <taxon>Bacillati</taxon>
        <taxon>Actinomycetota</taxon>
        <taxon>Actinomycetes</taxon>
        <taxon>Micrococcales</taxon>
        <taxon>Microbacteriaceae</taxon>
        <taxon>Glaciihabitans</taxon>
    </lineage>
</organism>
<sequence length="147" mass="15375">MTSPRIIAARRGPVLASATAAVTLTLAAGLSGCALTDEFGSHQKERVFATAADVSSEADPAFVPPSFVPEDATDLKIRVITNGPGDILRYTSATAIDDEYCAPGTLVGSPLLESTWWPAEVPTEGIVCGSGWQVFDKDGNTYAWASV</sequence>
<gene>
    <name evidence="2" type="ORF">B0I08_106242</name>
</gene>
<evidence type="ECO:0000256" key="1">
    <source>
        <dbReference type="SAM" id="SignalP"/>
    </source>
</evidence>
<feature type="signal peptide" evidence="1">
    <location>
        <begin position="1"/>
        <end position="27"/>
    </location>
</feature>
<evidence type="ECO:0000313" key="3">
    <source>
        <dbReference type="Proteomes" id="UP000237983"/>
    </source>
</evidence>
<reference evidence="2 3" key="1">
    <citation type="submission" date="2018-03" db="EMBL/GenBank/DDBJ databases">
        <title>Genomic Encyclopedia of Type Strains, Phase III (KMG-III): the genomes of soil and plant-associated and newly described type strains.</title>
        <authorList>
            <person name="Whitman W."/>
        </authorList>
    </citation>
    <scope>NUCLEOTIDE SEQUENCE [LARGE SCALE GENOMIC DNA]</scope>
    <source>
        <strain evidence="2 3">CGMCC 1.12484</strain>
    </source>
</reference>
<evidence type="ECO:0000313" key="2">
    <source>
        <dbReference type="EMBL" id="PRY67635.1"/>
    </source>
</evidence>